<evidence type="ECO:0000256" key="7">
    <source>
        <dbReference type="ARBA" id="ARBA00022490"/>
    </source>
</evidence>
<dbReference type="EC" id="2.7.1.33" evidence="6 16"/>
<evidence type="ECO:0000256" key="11">
    <source>
        <dbReference type="ARBA" id="ARBA00022840"/>
    </source>
</evidence>
<sequence length="242" mass="25378">MILLLDVGNTRLKWGLREADQWLAQGAFAHDEAWVFDVVLPPPGQIDGVFGASVVSPALRHRVAESLAPWGHAPQWLTPTREACGVRNSYVNPAQLGADRWAALIGAQDHGAAPCLVVTAGTATTIDVLDAEGVFRGGLIAPGVDLMRRALAGNTAQLPLADGRVIDLPTCTADAITMGCLHAQAGAIERMYRHVADLPGASCLLNGGAAAQIAPLLGVPLRIIDNLVLDGVAVAQRHGCFR</sequence>
<evidence type="ECO:0000256" key="10">
    <source>
        <dbReference type="ARBA" id="ARBA00022777"/>
    </source>
</evidence>
<accession>A0A557QIG2</accession>
<dbReference type="Pfam" id="PF03309">
    <property type="entry name" value="Pan_kinase"/>
    <property type="match status" value="1"/>
</dbReference>
<dbReference type="OrthoDB" id="9781305at2"/>
<evidence type="ECO:0000256" key="9">
    <source>
        <dbReference type="ARBA" id="ARBA00022741"/>
    </source>
</evidence>
<evidence type="ECO:0000313" key="17">
    <source>
        <dbReference type="EMBL" id="TVO52691.1"/>
    </source>
</evidence>
<reference evidence="17 18" key="1">
    <citation type="submission" date="2019-07" db="EMBL/GenBank/DDBJ databases">
        <title>The pathways for chlorine oxyanion respiration interact through the shared metabolite chlorate.</title>
        <authorList>
            <person name="Barnum T.P."/>
            <person name="Cheng Y."/>
            <person name="Hill K.A."/>
            <person name="Lucas L.N."/>
            <person name="Carlson H.K."/>
            <person name="Coates J.D."/>
        </authorList>
    </citation>
    <scope>NUCLEOTIDE SEQUENCE [LARGE SCALE GENOMIC DNA]</scope>
    <source>
        <strain evidence="17 18">SFB-3</strain>
    </source>
</reference>
<dbReference type="CDD" id="cd24015">
    <property type="entry name" value="ASKHA_NBD_PanK-III"/>
    <property type="match status" value="1"/>
</dbReference>
<protein>
    <recommendedName>
        <fullName evidence="15 16">Type III pantothenate kinase</fullName>
        <ecNumber evidence="6 16">2.7.1.33</ecNumber>
    </recommendedName>
    <alternativeName>
        <fullName evidence="16">PanK-III</fullName>
    </alternativeName>
    <alternativeName>
        <fullName evidence="16">Pantothenic acid kinase</fullName>
    </alternativeName>
</protein>
<comment type="subunit">
    <text evidence="5 16">Homodimer.</text>
</comment>
<dbReference type="GO" id="GO:0004594">
    <property type="term" value="F:pantothenate kinase activity"/>
    <property type="evidence" value="ECO:0007669"/>
    <property type="project" value="UniProtKB-UniRule"/>
</dbReference>
<feature type="binding site" evidence="16">
    <location>
        <begin position="97"/>
        <end position="100"/>
    </location>
    <ligand>
        <name>substrate</name>
    </ligand>
</feature>
<keyword evidence="13 16" id="KW-0173">Coenzyme A biosynthesis</keyword>
<name>A0A557QIG2_9RHOO</name>
<feature type="active site" description="Proton acceptor" evidence="16">
    <location>
        <position position="99"/>
    </location>
</feature>
<feature type="binding site" evidence="16">
    <location>
        <position position="90"/>
    </location>
    <ligand>
        <name>substrate</name>
    </ligand>
</feature>
<proteinExistence type="inferred from homology"/>
<comment type="similarity">
    <text evidence="14 16">Belongs to the type III pantothenate kinase family.</text>
</comment>
<evidence type="ECO:0000256" key="2">
    <source>
        <dbReference type="ARBA" id="ARBA00001958"/>
    </source>
</evidence>
<comment type="function">
    <text evidence="16">Catalyzes the phosphorylation of pantothenate (Pan), the first step in CoA biosynthesis.</text>
</comment>
<comment type="cofactor">
    <cofactor evidence="2">
        <name>K(+)</name>
        <dbReference type="ChEBI" id="CHEBI:29103"/>
    </cofactor>
</comment>
<dbReference type="AlphaFoldDB" id="A0A557QIG2"/>
<dbReference type="InterPro" id="IPR043129">
    <property type="entry name" value="ATPase_NBD"/>
</dbReference>
<keyword evidence="10 16" id="KW-0418">Kinase</keyword>
<dbReference type="InterPro" id="IPR004619">
    <property type="entry name" value="Type_III_PanK"/>
</dbReference>
<dbReference type="EMBL" id="VMNK01000016">
    <property type="protein sequence ID" value="TVO52691.1"/>
    <property type="molecule type" value="Genomic_DNA"/>
</dbReference>
<evidence type="ECO:0000256" key="6">
    <source>
        <dbReference type="ARBA" id="ARBA00012102"/>
    </source>
</evidence>
<evidence type="ECO:0000313" key="18">
    <source>
        <dbReference type="Proteomes" id="UP000319502"/>
    </source>
</evidence>
<dbReference type="SUPFAM" id="SSF53067">
    <property type="entry name" value="Actin-like ATPase domain"/>
    <property type="match status" value="2"/>
</dbReference>
<feature type="binding site" evidence="16">
    <location>
        <position position="172"/>
    </location>
    <ligand>
        <name>substrate</name>
    </ligand>
</feature>
<comment type="catalytic activity">
    <reaction evidence="1 16">
        <text>(R)-pantothenate + ATP = (R)-4'-phosphopantothenate + ADP + H(+)</text>
        <dbReference type="Rhea" id="RHEA:16373"/>
        <dbReference type="ChEBI" id="CHEBI:10986"/>
        <dbReference type="ChEBI" id="CHEBI:15378"/>
        <dbReference type="ChEBI" id="CHEBI:29032"/>
        <dbReference type="ChEBI" id="CHEBI:30616"/>
        <dbReference type="ChEBI" id="CHEBI:456216"/>
        <dbReference type="EC" id="2.7.1.33"/>
    </reaction>
</comment>
<organism evidence="17 18">
    <name type="scientific">Denitromonas halophila</name>
    <dbReference type="NCBI Taxonomy" id="1629404"/>
    <lineage>
        <taxon>Bacteria</taxon>
        <taxon>Pseudomonadati</taxon>
        <taxon>Pseudomonadota</taxon>
        <taxon>Betaproteobacteria</taxon>
        <taxon>Rhodocyclales</taxon>
        <taxon>Zoogloeaceae</taxon>
        <taxon>Denitromonas</taxon>
    </lineage>
</organism>
<comment type="pathway">
    <text evidence="4 16">Cofactor biosynthesis; coenzyme A biosynthesis; CoA from (R)-pantothenate: step 1/5.</text>
</comment>
<dbReference type="NCBIfam" id="TIGR00671">
    <property type="entry name" value="baf"/>
    <property type="match status" value="1"/>
</dbReference>
<evidence type="ECO:0000256" key="3">
    <source>
        <dbReference type="ARBA" id="ARBA00004496"/>
    </source>
</evidence>
<evidence type="ECO:0000256" key="5">
    <source>
        <dbReference type="ARBA" id="ARBA00011738"/>
    </source>
</evidence>
<keyword evidence="9 16" id="KW-0547">Nucleotide-binding</keyword>
<comment type="cofactor">
    <cofactor evidence="16">
        <name>NH4(+)</name>
        <dbReference type="ChEBI" id="CHEBI:28938"/>
    </cofactor>
    <cofactor evidence="16">
        <name>K(+)</name>
        <dbReference type="ChEBI" id="CHEBI:29103"/>
    </cofactor>
    <text evidence="16">A monovalent cation. Ammonium or potassium.</text>
</comment>
<keyword evidence="18" id="KW-1185">Reference proteome</keyword>
<gene>
    <name evidence="16" type="primary">coaX</name>
    <name evidence="17" type="ORF">FHP91_17300</name>
</gene>
<dbReference type="HAMAP" id="MF_01274">
    <property type="entry name" value="Pantothen_kinase_3"/>
    <property type="match status" value="1"/>
</dbReference>
<dbReference type="PANTHER" id="PTHR34265">
    <property type="entry name" value="TYPE III PANTOTHENATE KINASE"/>
    <property type="match status" value="1"/>
</dbReference>
<keyword evidence="8 16" id="KW-0808">Transferase</keyword>
<keyword evidence="11 16" id="KW-0067">ATP-binding</keyword>
<keyword evidence="12 16" id="KW-0630">Potassium</keyword>
<feature type="binding site" evidence="16">
    <location>
        <position position="122"/>
    </location>
    <ligand>
        <name>ATP</name>
        <dbReference type="ChEBI" id="CHEBI:30616"/>
    </ligand>
</feature>
<feature type="binding site" evidence="16">
    <location>
        <begin position="6"/>
        <end position="13"/>
    </location>
    <ligand>
        <name>ATP</name>
        <dbReference type="ChEBI" id="CHEBI:30616"/>
    </ligand>
</feature>
<evidence type="ECO:0000256" key="16">
    <source>
        <dbReference type="HAMAP-Rule" id="MF_01274"/>
    </source>
</evidence>
<dbReference type="PANTHER" id="PTHR34265:SF1">
    <property type="entry name" value="TYPE III PANTOTHENATE KINASE"/>
    <property type="match status" value="1"/>
</dbReference>
<keyword evidence="7 16" id="KW-0963">Cytoplasm</keyword>
<comment type="subcellular location">
    <subcellularLocation>
        <location evidence="3 16">Cytoplasm</location>
    </subcellularLocation>
</comment>
<dbReference type="UniPathway" id="UPA00241">
    <property type="reaction ID" value="UER00352"/>
</dbReference>
<dbReference type="Proteomes" id="UP000319502">
    <property type="component" value="Unassembled WGS sequence"/>
</dbReference>
<dbReference type="GO" id="GO:0005524">
    <property type="term" value="F:ATP binding"/>
    <property type="evidence" value="ECO:0007669"/>
    <property type="project" value="UniProtKB-UniRule"/>
</dbReference>
<comment type="caution">
    <text evidence="16">Lacks conserved residue(s) required for the propagation of feature annotation.</text>
</comment>
<evidence type="ECO:0000256" key="1">
    <source>
        <dbReference type="ARBA" id="ARBA00001206"/>
    </source>
</evidence>
<dbReference type="Gene3D" id="3.30.420.40">
    <property type="match status" value="2"/>
</dbReference>
<evidence type="ECO:0000256" key="15">
    <source>
        <dbReference type="ARBA" id="ARBA00040883"/>
    </source>
</evidence>
<evidence type="ECO:0000256" key="13">
    <source>
        <dbReference type="ARBA" id="ARBA00022993"/>
    </source>
</evidence>
<evidence type="ECO:0000256" key="8">
    <source>
        <dbReference type="ARBA" id="ARBA00022679"/>
    </source>
</evidence>
<dbReference type="RefSeq" id="WP_144310779.1">
    <property type="nucleotide sequence ID" value="NZ_VMNK01000016.1"/>
</dbReference>
<dbReference type="GO" id="GO:0005737">
    <property type="term" value="C:cytoplasm"/>
    <property type="evidence" value="ECO:0007669"/>
    <property type="project" value="UniProtKB-SubCell"/>
</dbReference>
<evidence type="ECO:0000256" key="4">
    <source>
        <dbReference type="ARBA" id="ARBA00005225"/>
    </source>
</evidence>
<comment type="caution">
    <text evidence="17">The sequence shown here is derived from an EMBL/GenBank/DDBJ whole genome shotgun (WGS) entry which is preliminary data.</text>
</comment>
<evidence type="ECO:0000256" key="14">
    <source>
        <dbReference type="ARBA" id="ARBA00038036"/>
    </source>
</evidence>
<evidence type="ECO:0000256" key="12">
    <source>
        <dbReference type="ARBA" id="ARBA00022958"/>
    </source>
</evidence>
<dbReference type="GO" id="GO:0015937">
    <property type="term" value="P:coenzyme A biosynthetic process"/>
    <property type="evidence" value="ECO:0007669"/>
    <property type="project" value="UniProtKB-UniRule"/>
</dbReference>